<dbReference type="AlphaFoldDB" id="A0A7Y9IYK2"/>
<evidence type="ECO:0000259" key="2">
    <source>
        <dbReference type="Pfam" id="PF10005"/>
    </source>
</evidence>
<proteinExistence type="predicted"/>
<dbReference type="Proteomes" id="UP000542125">
    <property type="component" value="Unassembled WGS sequence"/>
</dbReference>
<dbReference type="InterPro" id="IPR011201">
    <property type="entry name" value="Zinc-ribbon_6_bact"/>
</dbReference>
<name>A0A7Y9IYK2_9BURK</name>
<dbReference type="Pfam" id="PF10005">
    <property type="entry name" value="Zn_ribbon_DZR_6"/>
    <property type="match status" value="1"/>
</dbReference>
<evidence type="ECO:0000313" key="4">
    <source>
        <dbReference type="Proteomes" id="UP000542125"/>
    </source>
</evidence>
<dbReference type="EMBL" id="JACBYR010000002">
    <property type="protein sequence ID" value="NYE85359.1"/>
    <property type="molecule type" value="Genomic_DNA"/>
</dbReference>
<evidence type="ECO:0000313" key="3">
    <source>
        <dbReference type="EMBL" id="NYE85359.1"/>
    </source>
</evidence>
<comment type="caution">
    <text evidence="3">The sequence shown here is derived from an EMBL/GenBank/DDBJ whole genome shotgun (WGS) entry which is preliminary data.</text>
</comment>
<evidence type="ECO:0000256" key="1">
    <source>
        <dbReference type="SAM" id="MobiDB-lite"/>
    </source>
</evidence>
<reference evidence="3 4" key="1">
    <citation type="submission" date="2020-07" db="EMBL/GenBank/DDBJ databases">
        <title>Genomic Encyclopedia of Type Strains, Phase IV (KMG-V): Genome sequencing to study the core and pangenomes of soil and plant-associated prokaryotes.</title>
        <authorList>
            <person name="Whitman W."/>
        </authorList>
    </citation>
    <scope>NUCLEOTIDE SEQUENCE [LARGE SCALE GENOMIC DNA]</scope>
    <source>
        <strain evidence="3 4">SAS40</strain>
    </source>
</reference>
<protein>
    <recommendedName>
        <fullName evidence="2">Zinc-ribbon domain-containing protein</fullName>
    </recommendedName>
</protein>
<dbReference type="Pfam" id="PF15887">
    <property type="entry name" value="Peptidase_Mx"/>
    <property type="match status" value="1"/>
</dbReference>
<dbReference type="RefSeq" id="WP_179589319.1">
    <property type="nucleotide sequence ID" value="NZ_JACBYR010000002.1"/>
</dbReference>
<dbReference type="Gene3D" id="3.40.390.70">
    <property type="match status" value="1"/>
</dbReference>
<feature type="domain" description="Zinc-ribbon" evidence="2">
    <location>
        <begin position="28"/>
        <end position="120"/>
    </location>
</feature>
<feature type="region of interest" description="Disordered" evidence="1">
    <location>
        <begin position="500"/>
        <end position="528"/>
    </location>
</feature>
<sequence length="528" mass="56861">MSSFFDSISARVADSGKRKRDNSRGKIFHCDCGQPVFFHNTACLACQAQLGYEPDLGEVRSLAEGTEPDTWVLASEPKGRIFKRCGNLNTPAACNWLLPADSAETLCLACQLNRTIPDLSVPENGELWRKIEAAKRLLIAQLLTLGLPVKPMVEEGDGGLAFDFVGTSVDGVAPLTGHASGLVTLNIKEADDAERAKMREQMHEPYRTLLGHFRHEIGHYYWDVLIADGPFLEHYRKAFGDERIDYGEALKVHYENGAPPDWANHFISTYASSHPWEDWAETWAHYLHMMDTVDTALSYGISPKAVQRDYEPFTEAVLTDPDDPSAQDFLRIVNAWVALTGVLNELSRAMGQRDFYPFALPAPVVGKLQFIHRVVKAGSEQVSRDETVAVTIDEPMLMAGAAAAQNMQTQEQGDAGQSQGDGMGNNQGQNLGPSSTPEGAPAVGAAPAAAPLDNAVAPVNNNVAPVNNPVAPVNNNVALVNNPVAPLDNTVAPVNNPAPVVNGVNADGTPANPTTPPQAAQQPVPAPL</sequence>
<accession>A0A7Y9IYK2</accession>
<keyword evidence="4" id="KW-1185">Reference proteome</keyword>
<feature type="region of interest" description="Disordered" evidence="1">
    <location>
        <begin position="404"/>
        <end position="446"/>
    </location>
</feature>
<gene>
    <name evidence="3" type="ORF">FHW18_004666</name>
</gene>
<dbReference type="InterPro" id="IPR031321">
    <property type="entry name" value="UCP012641"/>
</dbReference>
<organism evidence="3 4">
    <name type="scientific">Pigmentiphaga litoralis</name>
    <dbReference type="NCBI Taxonomy" id="516702"/>
    <lineage>
        <taxon>Bacteria</taxon>
        <taxon>Pseudomonadati</taxon>
        <taxon>Pseudomonadota</taxon>
        <taxon>Betaproteobacteria</taxon>
        <taxon>Burkholderiales</taxon>
        <taxon>Alcaligenaceae</taxon>
        <taxon>Pigmentiphaga</taxon>
    </lineage>
</organism>